<gene>
    <name evidence="7" type="primary">modA</name>
    <name evidence="7" type="ORF">CQU01_14510</name>
</gene>
<dbReference type="NCBIfam" id="TIGR01256">
    <property type="entry name" value="modA"/>
    <property type="match status" value="1"/>
</dbReference>
<comment type="similarity">
    <text evidence="1">Belongs to the bacterial solute-binding protein ModA family.</text>
</comment>
<feature type="binding site" evidence="5">
    <location>
        <position position="199"/>
    </location>
    <ligand>
        <name>molybdate</name>
        <dbReference type="ChEBI" id="CHEBI:36264"/>
    </ligand>
</feature>
<dbReference type="SUPFAM" id="SSF53850">
    <property type="entry name" value="Periplasmic binding protein-like II"/>
    <property type="match status" value="1"/>
</dbReference>
<dbReference type="GO" id="GO:1901359">
    <property type="term" value="F:tungstate binding"/>
    <property type="evidence" value="ECO:0007669"/>
    <property type="project" value="UniProtKB-ARBA"/>
</dbReference>
<evidence type="ECO:0000256" key="1">
    <source>
        <dbReference type="ARBA" id="ARBA00009175"/>
    </source>
</evidence>
<evidence type="ECO:0000256" key="3">
    <source>
        <dbReference type="ARBA" id="ARBA00022723"/>
    </source>
</evidence>
<feature type="chain" id="PRO_5038754532" evidence="6">
    <location>
        <begin position="24"/>
        <end position="262"/>
    </location>
</feature>
<reference evidence="7 8" key="1">
    <citation type="submission" date="2019-07" db="EMBL/GenBank/DDBJ databases">
        <title>Whole genome shotgun sequence of Cerasibacillus quisquiliarum NBRC 102429.</title>
        <authorList>
            <person name="Hosoyama A."/>
            <person name="Uohara A."/>
            <person name="Ohji S."/>
            <person name="Ichikawa N."/>
        </authorList>
    </citation>
    <scope>NUCLEOTIDE SEQUENCE [LARGE SCALE GENOMIC DNA]</scope>
    <source>
        <strain evidence="7 8">NBRC 102429</strain>
    </source>
</reference>
<feature type="signal peptide" evidence="6">
    <location>
        <begin position="1"/>
        <end position="23"/>
    </location>
</feature>
<keyword evidence="3 5" id="KW-0479">Metal-binding</keyword>
<feature type="binding site" evidence="5">
    <location>
        <position position="181"/>
    </location>
    <ligand>
        <name>molybdate</name>
        <dbReference type="ChEBI" id="CHEBI:36264"/>
    </ligand>
</feature>
<feature type="binding site" evidence="5">
    <location>
        <position position="154"/>
    </location>
    <ligand>
        <name>molybdate</name>
        <dbReference type="ChEBI" id="CHEBI:36264"/>
    </ligand>
</feature>
<dbReference type="AlphaFoldDB" id="A0A511V0G9"/>
<dbReference type="OrthoDB" id="9785015at2"/>
<accession>A0A511V0G9</accession>
<evidence type="ECO:0000313" key="7">
    <source>
        <dbReference type="EMBL" id="GEN31213.1"/>
    </source>
</evidence>
<protein>
    <submittedName>
        <fullName evidence="7">Molybdate ABC transporter substrate-binding protein</fullName>
    </submittedName>
</protein>
<evidence type="ECO:0000256" key="4">
    <source>
        <dbReference type="ARBA" id="ARBA00022729"/>
    </source>
</evidence>
<dbReference type="FunFam" id="3.40.190.10:FF:000035">
    <property type="entry name" value="Molybdate ABC transporter substrate-binding protein"/>
    <property type="match status" value="1"/>
</dbReference>
<dbReference type="Gene3D" id="3.40.190.10">
    <property type="entry name" value="Periplasmic binding protein-like II"/>
    <property type="match status" value="2"/>
</dbReference>
<dbReference type="GO" id="GO:0030973">
    <property type="term" value="F:molybdate ion binding"/>
    <property type="evidence" value="ECO:0007669"/>
    <property type="project" value="UniProtKB-ARBA"/>
</dbReference>
<dbReference type="Pfam" id="PF13531">
    <property type="entry name" value="SBP_bac_11"/>
    <property type="match status" value="1"/>
</dbReference>
<dbReference type="InterPro" id="IPR041879">
    <property type="entry name" value="YvgL-like_PBP2"/>
</dbReference>
<name>A0A511V0G9_9BACI</name>
<dbReference type="GO" id="GO:0015689">
    <property type="term" value="P:molybdate ion transport"/>
    <property type="evidence" value="ECO:0007669"/>
    <property type="project" value="InterPro"/>
</dbReference>
<comment type="caution">
    <text evidence="7">The sequence shown here is derived from an EMBL/GenBank/DDBJ whole genome shotgun (WGS) entry which is preliminary data.</text>
</comment>
<evidence type="ECO:0000256" key="2">
    <source>
        <dbReference type="ARBA" id="ARBA00022505"/>
    </source>
</evidence>
<proteinExistence type="inferred from homology"/>
<evidence type="ECO:0000256" key="6">
    <source>
        <dbReference type="SAM" id="SignalP"/>
    </source>
</evidence>
<dbReference type="InterPro" id="IPR005950">
    <property type="entry name" value="ModA"/>
</dbReference>
<dbReference type="RefSeq" id="WP_146937189.1">
    <property type="nucleotide sequence ID" value="NZ_BJXW01000013.1"/>
</dbReference>
<dbReference type="PANTHER" id="PTHR30632:SF0">
    <property type="entry name" value="SULFATE-BINDING PROTEIN"/>
    <property type="match status" value="1"/>
</dbReference>
<keyword evidence="8" id="KW-1185">Reference proteome</keyword>
<dbReference type="CDD" id="cd13537">
    <property type="entry name" value="PBP2_YvgL_like"/>
    <property type="match status" value="1"/>
</dbReference>
<dbReference type="Proteomes" id="UP000321491">
    <property type="component" value="Unassembled WGS sequence"/>
</dbReference>
<sequence length="262" mass="29260">MKRCRIVFPLLIAIILLSSCGITDNKQTNEIKEKATLTISAAISLTDALEEMKPIFEKEHDVELTFNLGGSGKLAQQIQQGAPVDVFISANQDWMDILEHEKLIQSDTRKDITGNKIAFISSKKTNLSIDSLEEIDQLDSVKQIAVGNPETVPAGKYTEQFLTSLNKWDELQDKLILAKDVRQVLTYVETGNADVGFVYESDAKTSNQVNILFTADTTLHDPIVYPAAVMSDTEHEDLAKDFLRFLESDQAQDILKSYGFNK</sequence>
<dbReference type="PANTHER" id="PTHR30632">
    <property type="entry name" value="MOLYBDATE-BINDING PERIPLASMIC PROTEIN"/>
    <property type="match status" value="1"/>
</dbReference>
<organism evidence="7 8">
    <name type="scientific">Cerasibacillus quisquiliarum</name>
    <dbReference type="NCBI Taxonomy" id="227865"/>
    <lineage>
        <taxon>Bacteria</taxon>
        <taxon>Bacillati</taxon>
        <taxon>Bacillota</taxon>
        <taxon>Bacilli</taxon>
        <taxon>Bacillales</taxon>
        <taxon>Bacillaceae</taxon>
        <taxon>Cerasibacillus</taxon>
    </lineage>
</organism>
<evidence type="ECO:0000256" key="5">
    <source>
        <dbReference type="PIRSR" id="PIRSR004846-1"/>
    </source>
</evidence>
<keyword evidence="4 6" id="KW-0732">Signal</keyword>
<feature type="binding site" evidence="5">
    <location>
        <position position="71"/>
    </location>
    <ligand>
        <name>molybdate</name>
        <dbReference type="ChEBI" id="CHEBI:36264"/>
    </ligand>
</feature>
<dbReference type="InterPro" id="IPR050682">
    <property type="entry name" value="ModA/WtpA"/>
</dbReference>
<dbReference type="GO" id="GO:0046872">
    <property type="term" value="F:metal ion binding"/>
    <property type="evidence" value="ECO:0007669"/>
    <property type="project" value="UniProtKB-KW"/>
</dbReference>
<dbReference type="PROSITE" id="PS51257">
    <property type="entry name" value="PROKAR_LIPOPROTEIN"/>
    <property type="match status" value="1"/>
</dbReference>
<evidence type="ECO:0000313" key="8">
    <source>
        <dbReference type="Proteomes" id="UP000321491"/>
    </source>
</evidence>
<dbReference type="PIRSF" id="PIRSF004846">
    <property type="entry name" value="ModA"/>
    <property type="match status" value="1"/>
</dbReference>
<dbReference type="EMBL" id="BJXW01000013">
    <property type="protein sequence ID" value="GEN31213.1"/>
    <property type="molecule type" value="Genomic_DNA"/>
</dbReference>
<keyword evidence="2 5" id="KW-0500">Molybdenum</keyword>
<feature type="binding site" evidence="5">
    <location>
        <position position="44"/>
    </location>
    <ligand>
        <name>molybdate</name>
        <dbReference type="ChEBI" id="CHEBI:36264"/>
    </ligand>
</feature>